<evidence type="ECO:0008006" key="3">
    <source>
        <dbReference type="Google" id="ProtNLM"/>
    </source>
</evidence>
<evidence type="ECO:0000313" key="2">
    <source>
        <dbReference type="Proteomes" id="UP000013243"/>
    </source>
</evidence>
<dbReference type="Gene3D" id="3.40.50.12500">
    <property type="match status" value="1"/>
</dbReference>
<dbReference type="STRING" id="1265309.K529_001530"/>
<dbReference type="GeneID" id="28248472"/>
<evidence type="ECO:0000313" key="1">
    <source>
        <dbReference type="EMBL" id="ANP39433.1"/>
    </source>
</evidence>
<dbReference type="NCBIfam" id="NF005679">
    <property type="entry name" value="PRK07475.1"/>
    <property type="match status" value="1"/>
</dbReference>
<proteinExistence type="predicted"/>
<dbReference type="KEGG" id="rmb:K529_001530"/>
<name>A0A1B0ZYM7_9RHOB</name>
<organism evidence="1 2">
    <name type="scientific">Tritonibacter mobilis F1926</name>
    <dbReference type="NCBI Taxonomy" id="1265309"/>
    <lineage>
        <taxon>Bacteria</taxon>
        <taxon>Pseudomonadati</taxon>
        <taxon>Pseudomonadota</taxon>
        <taxon>Alphaproteobacteria</taxon>
        <taxon>Rhodobacterales</taxon>
        <taxon>Paracoccaceae</taxon>
        <taxon>Tritonibacter</taxon>
    </lineage>
</organism>
<dbReference type="EMBL" id="CP015230">
    <property type="protein sequence ID" value="ANP39433.1"/>
    <property type="molecule type" value="Genomic_DNA"/>
</dbReference>
<dbReference type="InterPro" id="IPR053714">
    <property type="entry name" value="Iso_Racemase_Enz_sf"/>
</dbReference>
<dbReference type="OrthoDB" id="5465390at2"/>
<sequence>MQRGGKTVYGAGIGVLMLETRFPRIPGDIGHAESFPFPLQYRVVRGATPDRAVRQDPRALVDDFIKAGRDLVDMGCDGITTTCGYLSLIQDQIKDALGVPVAASSLMQVPMVQTLLPMGQKVGILTVSQVALTDAHLAAAGVPLDTPVVGTEGGRAFYDGFLNNRVEIDITACRADLLDAANTLCRDHPEVGAIVLECTNMVPFAHDIRRDTGLPVYSIESFLTWFQAGLMPRRFSMDLSDPRWR</sequence>
<protein>
    <recommendedName>
        <fullName evidence="3">Aspartate/glutamate racemase family protein</fullName>
    </recommendedName>
</protein>
<accession>A0A1B0ZYM7</accession>
<dbReference type="Proteomes" id="UP000013243">
    <property type="component" value="Chromosome"/>
</dbReference>
<reference evidence="1 2" key="1">
    <citation type="journal article" date="2016" name="ISME J.">
        <title>Global occurrence and heterogeneity of the Roseobacter-clade species Ruegeria mobilis.</title>
        <authorList>
            <person name="Sonnenschein E."/>
            <person name="Gram L."/>
        </authorList>
    </citation>
    <scope>NUCLEOTIDE SEQUENCE [LARGE SCALE GENOMIC DNA]</scope>
    <source>
        <strain evidence="1 2">F1926</strain>
    </source>
</reference>
<dbReference type="RefSeq" id="WP_005614757.1">
    <property type="nucleotide sequence ID" value="NZ_CP015230.1"/>
</dbReference>
<gene>
    <name evidence="1" type="ORF">K529_001530</name>
</gene>
<dbReference type="AlphaFoldDB" id="A0A1B0ZYM7"/>